<evidence type="ECO:0000313" key="3">
    <source>
        <dbReference type="Proteomes" id="UP000004995"/>
    </source>
</evidence>
<name>K4A3K1_SETIT</name>
<reference evidence="3" key="1">
    <citation type="journal article" date="2012" name="Nat. Biotechnol.">
        <title>Reference genome sequence of the model plant Setaria.</title>
        <authorList>
            <person name="Bennetzen J.L."/>
            <person name="Schmutz J."/>
            <person name="Wang H."/>
            <person name="Percifield R."/>
            <person name="Hawkins J."/>
            <person name="Pontaroli A.C."/>
            <person name="Estep M."/>
            <person name="Feng L."/>
            <person name="Vaughn J.N."/>
            <person name="Grimwood J."/>
            <person name="Jenkins J."/>
            <person name="Barry K."/>
            <person name="Lindquist E."/>
            <person name="Hellsten U."/>
            <person name="Deshpande S."/>
            <person name="Wang X."/>
            <person name="Wu X."/>
            <person name="Mitros T."/>
            <person name="Triplett J."/>
            <person name="Yang X."/>
            <person name="Ye C.Y."/>
            <person name="Mauro-Herrera M."/>
            <person name="Wang L."/>
            <person name="Li P."/>
            <person name="Sharma M."/>
            <person name="Sharma R."/>
            <person name="Ronald P.C."/>
            <person name="Panaud O."/>
            <person name="Kellogg E.A."/>
            <person name="Brutnell T.P."/>
            <person name="Doust A.N."/>
            <person name="Tuskan G.A."/>
            <person name="Rokhsar D."/>
            <person name="Devos K.M."/>
        </authorList>
    </citation>
    <scope>NUCLEOTIDE SEQUENCE [LARGE SCALE GENOMIC DNA]</scope>
    <source>
        <strain evidence="3">cv. Yugu1</strain>
    </source>
</reference>
<accession>K4A3K1</accession>
<proteinExistence type="predicted"/>
<dbReference type="Proteomes" id="UP000004995">
    <property type="component" value="Unassembled WGS sequence"/>
</dbReference>
<reference evidence="2" key="2">
    <citation type="submission" date="2018-08" db="UniProtKB">
        <authorList>
            <consortium name="EnsemblPlants"/>
        </authorList>
    </citation>
    <scope>IDENTIFICATION</scope>
    <source>
        <strain evidence="2">Yugu1</strain>
    </source>
</reference>
<evidence type="ECO:0000256" key="1">
    <source>
        <dbReference type="SAM" id="MobiDB-lite"/>
    </source>
</evidence>
<sequence>MGRRGRRGEAVPWKGAAWGGTARRSRRAAQHGRTNLLSSPCKTPTPSARARASCSLNLQ</sequence>
<dbReference type="HOGENOM" id="CLU_2965311_0_0_1"/>
<dbReference type="EMBL" id="AGNK02001323">
    <property type="status" value="NOT_ANNOTATED_CDS"/>
    <property type="molecule type" value="Genomic_DNA"/>
</dbReference>
<dbReference type="EnsemblPlants" id="KQL26495">
    <property type="protein sequence ID" value="KQL26495"/>
    <property type="gene ID" value="SETIT_033454mg"/>
</dbReference>
<evidence type="ECO:0000313" key="2">
    <source>
        <dbReference type="EnsemblPlants" id="KQL26495"/>
    </source>
</evidence>
<organism evidence="2 3">
    <name type="scientific">Setaria italica</name>
    <name type="common">Foxtail millet</name>
    <name type="synonym">Panicum italicum</name>
    <dbReference type="NCBI Taxonomy" id="4555"/>
    <lineage>
        <taxon>Eukaryota</taxon>
        <taxon>Viridiplantae</taxon>
        <taxon>Streptophyta</taxon>
        <taxon>Embryophyta</taxon>
        <taxon>Tracheophyta</taxon>
        <taxon>Spermatophyta</taxon>
        <taxon>Magnoliopsida</taxon>
        <taxon>Liliopsida</taxon>
        <taxon>Poales</taxon>
        <taxon>Poaceae</taxon>
        <taxon>PACMAD clade</taxon>
        <taxon>Panicoideae</taxon>
        <taxon>Panicodae</taxon>
        <taxon>Paniceae</taxon>
        <taxon>Cenchrinae</taxon>
        <taxon>Setaria</taxon>
    </lineage>
</organism>
<protein>
    <submittedName>
        <fullName evidence="2">Uncharacterized protein</fullName>
    </submittedName>
</protein>
<keyword evidence="3" id="KW-1185">Reference proteome</keyword>
<dbReference type="InParanoid" id="K4A3K1"/>
<feature type="region of interest" description="Disordered" evidence="1">
    <location>
        <begin position="1"/>
        <end position="59"/>
    </location>
</feature>
<dbReference type="AlphaFoldDB" id="K4A3K1"/>
<feature type="compositionally biased region" description="Polar residues" evidence="1">
    <location>
        <begin position="32"/>
        <end position="46"/>
    </location>
</feature>
<dbReference type="Gramene" id="KQL26495">
    <property type="protein sequence ID" value="KQL26495"/>
    <property type="gene ID" value="SETIT_033454mg"/>
</dbReference>